<dbReference type="EMBL" id="ARXV01000017">
    <property type="protein sequence ID" value="KGD63495.1"/>
    <property type="molecule type" value="Genomic_DNA"/>
</dbReference>
<dbReference type="SUPFAM" id="SSF50814">
    <property type="entry name" value="Lipocalins"/>
    <property type="match status" value="1"/>
</dbReference>
<dbReference type="Proteomes" id="UP000029444">
    <property type="component" value="Unassembled WGS sequence"/>
</dbReference>
<dbReference type="InterPro" id="IPR012674">
    <property type="entry name" value="Calycin"/>
</dbReference>
<dbReference type="InterPro" id="IPR022272">
    <property type="entry name" value="Lipocalin_CS"/>
</dbReference>
<reference evidence="5 6" key="1">
    <citation type="submission" date="2012-09" db="EMBL/GenBank/DDBJ databases">
        <title>Genome Sequence of alkane-degrading Bacterium Alcanivorax sp. 19-m-6.</title>
        <authorList>
            <person name="Lai Q."/>
            <person name="Shao Z."/>
        </authorList>
    </citation>
    <scope>NUCLEOTIDE SEQUENCE [LARGE SCALE GENOMIC DNA]</scope>
    <source>
        <strain evidence="5 6">19-m-6</strain>
    </source>
</reference>
<evidence type="ECO:0000256" key="2">
    <source>
        <dbReference type="PIRNR" id="PIRNR036893"/>
    </source>
</evidence>
<dbReference type="RefSeq" id="WP_035234613.1">
    <property type="nucleotide sequence ID" value="NZ_ARXV01000017.1"/>
</dbReference>
<accession>A0A095ULV2</accession>
<dbReference type="InterPro" id="IPR047202">
    <property type="entry name" value="Lipocalin_Blc-like_dom"/>
</dbReference>
<evidence type="ECO:0000313" key="6">
    <source>
        <dbReference type="Proteomes" id="UP000029444"/>
    </source>
</evidence>
<dbReference type="GO" id="GO:0008289">
    <property type="term" value="F:lipid binding"/>
    <property type="evidence" value="ECO:0007669"/>
    <property type="project" value="UniProtKB-UniRule"/>
</dbReference>
<keyword evidence="6" id="KW-1185">Reference proteome</keyword>
<dbReference type="PATRIC" id="fig|1177154.3.peg.3344"/>
<dbReference type="Pfam" id="PF08212">
    <property type="entry name" value="Lipocalin_2"/>
    <property type="match status" value="1"/>
</dbReference>
<comment type="similarity">
    <text evidence="1 2">Belongs to the calycin superfamily. Lipocalin family.</text>
</comment>
<dbReference type="PROSITE" id="PS00213">
    <property type="entry name" value="LIPOCALIN"/>
    <property type="match status" value="1"/>
</dbReference>
<comment type="caution">
    <text evidence="5">The sequence shown here is derived from an EMBL/GenBank/DDBJ whole genome shotgun (WGS) entry which is preliminary data.</text>
</comment>
<dbReference type="AlphaFoldDB" id="A0A095ULV2"/>
<comment type="subunit">
    <text evidence="2">Homodimer.</text>
</comment>
<name>A0A095ULV2_9GAMM</name>
<keyword evidence="2" id="KW-0472">Membrane</keyword>
<dbReference type="OrthoDB" id="9793905at2"/>
<comment type="subcellular location">
    <subcellularLocation>
        <location evidence="2">Cell outer membrane</location>
    </subcellularLocation>
</comment>
<dbReference type="STRING" id="1177154.Y5S_03304"/>
<dbReference type="eggNOG" id="COG3040">
    <property type="taxonomic scope" value="Bacteria"/>
</dbReference>
<evidence type="ECO:0000313" key="5">
    <source>
        <dbReference type="EMBL" id="KGD63495.1"/>
    </source>
</evidence>
<keyword evidence="2" id="KW-0998">Cell outer membrane</keyword>
<gene>
    <name evidence="5" type="ORF">Y5S_03304</name>
</gene>
<dbReference type="PIRSF" id="PIRSF036893">
    <property type="entry name" value="Lipocalin_ApoD"/>
    <property type="match status" value="1"/>
</dbReference>
<comment type="function">
    <text evidence="2">Involved in the storage or transport of lipids necessary for membrane maintenance under stressful conditions. Displays a binding preference for lysophospholipids.</text>
</comment>
<feature type="lipid moiety-binding region" description="S-diacylglycerol cysteine" evidence="3">
    <location>
        <position position="16"/>
    </location>
</feature>
<dbReference type="InterPro" id="IPR022271">
    <property type="entry name" value="Lipocalin_ApoD"/>
</dbReference>
<keyword evidence="3" id="KW-0564">Palmitate</keyword>
<dbReference type="GO" id="GO:0006950">
    <property type="term" value="P:response to stress"/>
    <property type="evidence" value="ECO:0007669"/>
    <property type="project" value="UniProtKB-ARBA"/>
</dbReference>
<evidence type="ECO:0000256" key="1">
    <source>
        <dbReference type="ARBA" id="ARBA00006889"/>
    </source>
</evidence>
<dbReference type="PANTHER" id="PTHR10612:SF34">
    <property type="entry name" value="APOLIPOPROTEIN D"/>
    <property type="match status" value="1"/>
</dbReference>
<dbReference type="Gene3D" id="2.40.128.20">
    <property type="match status" value="1"/>
</dbReference>
<sequence length="176" mass="20472">MRWTLLIASVFMLQACQSIPEDPVKVASPFDLNRFMGEWYVIANIPTLPEKGAHNAMERYQLVGPNKVATTFTFRKNSFNGEYKRMTPTGFVSPDNPAIWGMRFIWPLKADYRVLYVDKDYQYTVIGRQKRDYLWIMAREPQISDRQLDKLKAIAVDQGYTLENLNLVPQQAAEDR</sequence>
<dbReference type="PROSITE" id="PS51257">
    <property type="entry name" value="PROKAR_LIPOPROTEIN"/>
    <property type="match status" value="1"/>
</dbReference>
<evidence type="ECO:0000256" key="3">
    <source>
        <dbReference type="PIRSR" id="PIRSR036893-52"/>
    </source>
</evidence>
<dbReference type="PRINTS" id="PR01171">
    <property type="entry name" value="BCTLIPOCALIN"/>
</dbReference>
<evidence type="ECO:0000259" key="4">
    <source>
        <dbReference type="Pfam" id="PF08212"/>
    </source>
</evidence>
<dbReference type="PANTHER" id="PTHR10612">
    <property type="entry name" value="APOLIPOPROTEIN D"/>
    <property type="match status" value="1"/>
</dbReference>
<keyword evidence="2 3" id="KW-0449">Lipoprotein</keyword>
<protein>
    <recommendedName>
        <fullName evidence="2">Outer membrane lipoprotein Blc</fullName>
    </recommendedName>
</protein>
<feature type="lipid moiety-binding region" description="N-palmitoyl cysteine" evidence="3">
    <location>
        <position position="16"/>
    </location>
</feature>
<proteinExistence type="inferred from homology"/>
<dbReference type="InterPro" id="IPR002446">
    <property type="entry name" value="Lipocalin_bac"/>
</dbReference>
<dbReference type="InterPro" id="IPR000566">
    <property type="entry name" value="Lipocln_cytosolic_FA-bd_dom"/>
</dbReference>
<dbReference type="GO" id="GO:0009279">
    <property type="term" value="C:cell outer membrane"/>
    <property type="evidence" value="ECO:0007669"/>
    <property type="project" value="UniProtKB-SubCell"/>
</dbReference>
<dbReference type="CDD" id="cd19438">
    <property type="entry name" value="lipocalin_Blc-like"/>
    <property type="match status" value="1"/>
</dbReference>
<keyword evidence="2" id="KW-0446">Lipid-binding</keyword>
<organism evidence="5 6">
    <name type="scientific">Alcanivorax nanhaiticus</name>
    <dbReference type="NCBI Taxonomy" id="1177154"/>
    <lineage>
        <taxon>Bacteria</taxon>
        <taxon>Pseudomonadati</taxon>
        <taxon>Pseudomonadota</taxon>
        <taxon>Gammaproteobacteria</taxon>
        <taxon>Oceanospirillales</taxon>
        <taxon>Alcanivoracaceae</taxon>
        <taxon>Alcanivorax</taxon>
    </lineage>
</organism>
<feature type="domain" description="Lipocalin/cytosolic fatty-acid binding" evidence="4">
    <location>
        <begin position="30"/>
        <end position="170"/>
    </location>
</feature>